<dbReference type="EMBL" id="JADBJN010000002">
    <property type="protein sequence ID" value="KAG5678771.1"/>
    <property type="molecule type" value="Genomic_DNA"/>
</dbReference>
<dbReference type="Pfam" id="PF02181">
    <property type="entry name" value="FH2"/>
    <property type="match status" value="1"/>
</dbReference>
<dbReference type="SUPFAM" id="SSF48371">
    <property type="entry name" value="ARM repeat"/>
    <property type="match status" value="1"/>
</dbReference>
<feature type="region of interest" description="Disordered" evidence="2">
    <location>
        <begin position="435"/>
        <end position="463"/>
    </location>
</feature>
<dbReference type="OrthoDB" id="9806920at2759"/>
<feature type="compositionally biased region" description="Basic residues" evidence="2">
    <location>
        <begin position="1361"/>
        <end position="1371"/>
    </location>
</feature>
<dbReference type="PROSITE" id="PS51444">
    <property type="entry name" value="FH2"/>
    <property type="match status" value="1"/>
</dbReference>
<feature type="region of interest" description="Disordered" evidence="2">
    <location>
        <begin position="1458"/>
        <end position="1481"/>
    </location>
</feature>
<dbReference type="InterPro" id="IPR056771">
    <property type="entry name" value="FH3_FHOD1-3-like"/>
</dbReference>
<dbReference type="Pfam" id="PF18382">
    <property type="entry name" value="Formin_GBD_N"/>
    <property type="match status" value="1"/>
</dbReference>
<organism evidence="5 6">
    <name type="scientific">Polypedilum vanderplanki</name>
    <name type="common">Sleeping chironomid midge</name>
    <dbReference type="NCBI Taxonomy" id="319348"/>
    <lineage>
        <taxon>Eukaryota</taxon>
        <taxon>Metazoa</taxon>
        <taxon>Ecdysozoa</taxon>
        <taxon>Arthropoda</taxon>
        <taxon>Hexapoda</taxon>
        <taxon>Insecta</taxon>
        <taxon>Pterygota</taxon>
        <taxon>Neoptera</taxon>
        <taxon>Endopterygota</taxon>
        <taxon>Diptera</taxon>
        <taxon>Nematocera</taxon>
        <taxon>Chironomoidea</taxon>
        <taxon>Chironomidae</taxon>
        <taxon>Chironominae</taxon>
        <taxon>Polypedilum</taxon>
        <taxon>Polypedilum</taxon>
    </lineage>
</organism>
<dbReference type="FunFam" id="1.25.10.10:FF:000056">
    <property type="entry name" value="FH1/FH2 domain-containing protein 3 isoform X1"/>
    <property type="match status" value="1"/>
</dbReference>
<dbReference type="Gene3D" id="1.20.58.2220">
    <property type="entry name" value="Formin, FH2 domain"/>
    <property type="match status" value="1"/>
</dbReference>
<feature type="compositionally biased region" description="Basic and acidic residues" evidence="2">
    <location>
        <begin position="442"/>
        <end position="455"/>
    </location>
</feature>
<dbReference type="Pfam" id="PF24959">
    <property type="entry name" value="FH3_FHOD1-3"/>
    <property type="match status" value="1"/>
</dbReference>
<evidence type="ECO:0000259" key="3">
    <source>
        <dbReference type="PROSITE" id="PS51232"/>
    </source>
</evidence>
<dbReference type="GO" id="GO:0005856">
    <property type="term" value="C:cytoskeleton"/>
    <property type="evidence" value="ECO:0007669"/>
    <property type="project" value="TreeGrafter"/>
</dbReference>
<protein>
    <recommendedName>
        <fullName evidence="7">FH1/FH2 domain-containing protein 3</fullName>
    </recommendedName>
</protein>
<evidence type="ECO:0000256" key="2">
    <source>
        <dbReference type="SAM" id="MobiDB-lite"/>
    </source>
</evidence>
<dbReference type="GO" id="GO:0051015">
    <property type="term" value="F:actin filament binding"/>
    <property type="evidence" value="ECO:0007669"/>
    <property type="project" value="TreeGrafter"/>
</dbReference>
<sequence length="1505" mass="170613">MDEELITFRVQYLVDTDPFSSLSIYPIPSRAPVYSFMASVPLATQLGSILRLLGAPQRLDDAAIQVYKDGDFGAYLDLESSLVEQSEEIEGLNSSRKNSLVVRTQLSCRIHAIIEKLLTSEGRELRRALFSLKQIFQEDKDLVHGFVGLGGLNCLVQIGNEADQNYQNYILRALGQVMLYVDGMNGVMKHGPTVQWLYTLIASKYRLVVKTALKLLLVFVEYCEGNCYLLVNAIRTVDNARGSLPWTNVMRLLKDYDNADTELLIYATSLINKTLSGLSDQDSFYDESDFLEQQGMESIIQRYMSRTGTDLDLLDQFQLYEAALRFEDGESDEIIRLPDNTVRKTLRLRSSDSTERRKSRRFSTGTAPPPIPPPIPTYSIVPPIVPPLPLSYMIQQQKQLQCADNDNDSSSSGGGGSLNGFADCKIREGVASVTPGLRRRRERAERQKSFQREQQEAVCKNGVESDEYGKHKHNIINNNNSINSRKESDHQLKSQYIINGNNRTSSMISNSNGSNDLNNHLILNNRDYNNGAIVTNNNKIYHHNHNNNIFNGSSNGVSKSVILNYDKNTLEYKNNKNLILNQHQNKQVDHNGNNHQLYEKHLNGINQLKNELQSTKRFIISTTTASTPVNASNGESNKFNNKCINNHRDETDNANNNNGTFQLENIPTNVNIHKVNGHLNDFLKNGGSQPQSMKVTTDISNGYQQQQQRNGFIRNCSNAQNGRSNDFSTIKIISRHIVPQTVNNNHFQHHSISTNTVAAVNSMHDISPASTNIPSIPNIVINGNDDCGDKICDDENNNGNIHKNHNSTYETDNEDKKLLQQLKREQTVKDLTQKLSNLPLSSQAIEENKPNRVGDMSGLISKAKEELNKSKNKVDVKTNVENDLKKPEPKKSEIELHWEELMKNLDRDLVLCDLDFRDLTEDDEQSVTTPRGINGSSIPPPPPAMQLNNPGPPSLNPPPMQRISNGLVNGNGNSIKENDLNGLTLKKTKKTVKLFWKEVREDMIPPTIERTIWDELPPSNVDTMKLEHLFESRAKDLLTKKQQELNKNKEIIVLDHKRSNAINIAMTKLPPPRAIKAAILKMDSTVVTREGIEKLLNMLPTEEERGKIQEAQMLTPELPLGSAEQFLLTLASISELAARLKLWAFKLDFENIEKEIAEPLMDLKQGIELLKSNLTFKCILSTLLSIGCFLNGQPVKGFQIEYLAKVPEVKDTVHKHSLLHHLCHMVMESQPNTTDLYSEIGPITRASKADFNELAHNIKYLETECKASWDRLKLISKHDTAPQLKQKLIDFLADCAERIIILDVVHRRVINRYQKFLLWLGVPQHRIAESRPNEFCRILSEFALEYRTTRERVHQQIEKKANHRERNKTRGKLIIDVPKFRNGNSNLGGTKEESSKDAELRQLLGTNNGPDTAEINDTTFTFRRRRPDAQRSPSVTAREESFTDADDEIFESLVKTVTKTATPRPVQRERSKRTRNADRKSLRRTLRNGLTEEEKHHIQQLIQGY</sequence>
<feature type="region of interest" description="Disordered" evidence="2">
    <location>
        <begin position="922"/>
        <end position="952"/>
    </location>
</feature>
<feature type="region of interest" description="Disordered" evidence="2">
    <location>
        <begin position="399"/>
        <end position="421"/>
    </location>
</feature>
<dbReference type="InterPro" id="IPR014768">
    <property type="entry name" value="GBD/FH3_dom"/>
</dbReference>
<dbReference type="SUPFAM" id="SSF101447">
    <property type="entry name" value="Formin homology 2 domain (FH2 domain)"/>
    <property type="match status" value="1"/>
</dbReference>
<dbReference type="SMART" id="SM00498">
    <property type="entry name" value="FH2"/>
    <property type="match status" value="1"/>
</dbReference>
<feature type="region of interest" description="Disordered" evidence="2">
    <location>
        <begin position="346"/>
        <end position="378"/>
    </location>
</feature>
<feature type="domain" description="GBD/FH3" evidence="3">
    <location>
        <begin position="51"/>
        <end position="418"/>
    </location>
</feature>
<dbReference type="InterPro" id="IPR041387">
    <property type="entry name" value="FHOD1_GBD_N"/>
</dbReference>
<dbReference type="InterPro" id="IPR042201">
    <property type="entry name" value="FH2_Formin_sf"/>
</dbReference>
<dbReference type="GO" id="GO:0030866">
    <property type="term" value="P:cortical actin cytoskeleton organization"/>
    <property type="evidence" value="ECO:0007669"/>
    <property type="project" value="TreeGrafter"/>
</dbReference>
<feature type="compositionally biased region" description="Pro residues" evidence="2">
    <location>
        <begin position="938"/>
        <end position="952"/>
    </location>
</feature>
<comment type="caution">
    <text evidence="5">The sequence shown here is derived from an EMBL/GenBank/DDBJ whole genome shotgun (WGS) entry which is preliminary data.</text>
</comment>
<keyword evidence="1" id="KW-0009">Actin-binding</keyword>
<name>A0A9J6CAI9_POLVA</name>
<dbReference type="Gene3D" id="1.25.10.10">
    <property type="entry name" value="Leucine-rich Repeat Variant"/>
    <property type="match status" value="1"/>
</dbReference>
<feature type="compositionally biased region" description="Polar residues" evidence="2">
    <location>
        <begin position="926"/>
        <end position="937"/>
    </location>
</feature>
<feature type="domain" description="FH2" evidence="4">
    <location>
        <begin position="981"/>
        <end position="1372"/>
    </location>
</feature>
<feature type="region of interest" description="Disordered" evidence="2">
    <location>
        <begin position="1357"/>
        <end position="1397"/>
    </location>
</feature>
<keyword evidence="6" id="KW-1185">Reference proteome</keyword>
<evidence type="ECO:0000256" key="1">
    <source>
        <dbReference type="ARBA" id="ARBA00023203"/>
    </source>
</evidence>
<dbReference type="PANTHER" id="PTHR45920:SF4">
    <property type="entry name" value="FORMIN HOMOLOGY 2 DOMAIN CONTAINING, ISOFORM I"/>
    <property type="match status" value="1"/>
</dbReference>
<gene>
    <name evidence="5" type="ORF">PVAND_008413</name>
</gene>
<dbReference type="PROSITE" id="PS51232">
    <property type="entry name" value="GBD_FH3"/>
    <property type="match status" value="1"/>
</dbReference>
<dbReference type="GO" id="GO:0005737">
    <property type="term" value="C:cytoplasm"/>
    <property type="evidence" value="ECO:0007669"/>
    <property type="project" value="TreeGrafter"/>
</dbReference>
<dbReference type="InterPro" id="IPR015425">
    <property type="entry name" value="FH2_Formin"/>
</dbReference>
<accession>A0A9J6CAI9</accession>
<reference evidence="5" key="1">
    <citation type="submission" date="2021-03" db="EMBL/GenBank/DDBJ databases">
        <title>Chromosome level genome of the anhydrobiotic midge Polypedilum vanderplanki.</title>
        <authorList>
            <person name="Yoshida Y."/>
            <person name="Kikawada T."/>
            <person name="Gusev O."/>
        </authorList>
    </citation>
    <scope>NUCLEOTIDE SEQUENCE</scope>
    <source>
        <strain evidence="5">NIAS01</strain>
        <tissue evidence="5">Whole body or cell culture</tissue>
    </source>
</reference>
<evidence type="ECO:0008006" key="7">
    <source>
        <dbReference type="Google" id="ProtNLM"/>
    </source>
</evidence>
<evidence type="ECO:0000313" key="5">
    <source>
        <dbReference type="EMBL" id="KAG5678771.1"/>
    </source>
</evidence>
<dbReference type="Proteomes" id="UP001107558">
    <property type="component" value="Chromosome 2"/>
</dbReference>
<feature type="compositionally biased region" description="Pro residues" evidence="2">
    <location>
        <begin position="367"/>
        <end position="376"/>
    </location>
</feature>
<dbReference type="InterPro" id="IPR016024">
    <property type="entry name" value="ARM-type_fold"/>
</dbReference>
<evidence type="ECO:0000313" key="6">
    <source>
        <dbReference type="Proteomes" id="UP001107558"/>
    </source>
</evidence>
<dbReference type="InterPro" id="IPR011989">
    <property type="entry name" value="ARM-like"/>
</dbReference>
<evidence type="ECO:0000259" key="4">
    <source>
        <dbReference type="PROSITE" id="PS51444"/>
    </source>
</evidence>
<dbReference type="PANTHER" id="PTHR45920">
    <property type="entry name" value="FORMIN HOMOLOGY 2 DOMAIN CONTAINING, ISOFORM I"/>
    <property type="match status" value="1"/>
</dbReference>
<proteinExistence type="predicted"/>